<gene>
    <name evidence="1" type="ORF">HBO33_22245</name>
</gene>
<reference evidence="1 2" key="1">
    <citation type="journal article" date="2020" name="Front. Microbiol.">
        <title>Genetic Organization of the aprX-lipA2 Operon Affects the Proteolytic Potential of Pseudomonas Species in Milk.</title>
        <authorList>
            <person name="Maier C."/>
            <person name="Huptas C."/>
            <person name="von Neubeck M."/>
            <person name="Scherer S."/>
            <person name="Wenning M."/>
            <person name="Lucking G."/>
        </authorList>
    </citation>
    <scope>NUCLEOTIDE SEQUENCE [LARGE SCALE GENOMIC DNA]</scope>
    <source>
        <strain evidence="1 2">G4779</strain>
    </source>
</reference>
<comment type="caution">
    <text evidence="1">The sequence shown here is derived from an EMBL/GenBank/DDBJ whole genome shotgun (WGS) entry which is preliminary data.</text>
</comment>
<organism evidence="1 2">
    <name type="scientific">Pseudomonas gessardii</name>
    <dbReference type="NCBI Taxonomy" id="78544"/>
    <lineage>
        <taxon>Bacteria</taxon>
        <taxon>Pseudomonadati</taxon>
        <taxon>Pseudomonadota</taxon>
        <taxon>Gammaproteobacteria</taxon>
        <taxon>Pseudomonadales</taxon>
        <taxon>Pseudomonadaceae</taxon>
        <taxon>Pseudomonas</taxon>
    </lineage>
</organism>
<evidence type="ECO:0000313" key="2">
    <source>
        <dbReference type="Proteomes" id="UP000542111"/>
    </source>
</evidence>
<evidence type="ECO:0000313" key="1">
    <source>
        <dbReference type="EMBL" id="NNA97889.1"/>
    </source>
</evidence>
<accession>A0A7Y1MT49</accession>
<dbReference type="EMBL" id="JAAQYP010000044">
    <property type="protein sequence ID" value="NNA97889.1"/>
    <property type="molecule type" value="Genomic_DNA"/>
</dbReference>
<dbReference type="AlphaFoldDB" id="A0A7Y1MT49"/>
<name>A0A7Y1MT49_9PSED</name>
<proteinExistence type="predicted"/>
<dbReference type="RefSeq" id="WP_169898616.1">
    <property type="nucleotide sequence ID" value="NZ_JAAQYP010000044.1"/>
</dbReference>
<sequence length="68" mass="7776">MSKLFVDAFVSPGLALLNLHDELEKNQKIKQGKLKKFKLLPGFAGERIKYAEKNPDLEKYTPVVKFRG</sequence>
<dbReference type="Proteomes" id="UP000542111">
    <property type="component" value="Unassembled WGS sequence"/>
</dbReference>
<protein>
    <submittedName>
        <fullName evidence="1">Uncharacterized protein</fullName>
    </submittedName>
</protein>